<feature type="region of interest" description="Disordered" evidence="1">
    <location>
        <begin position="37"/>
        <end position="111"/>
    </location>
</feature>
<gene>
    <name evidence="3" type="ORF">PGTUg99_003926</name>
</gene>
<feature type="compositionally biased region" description="Polar residues" evidence="1">
    <location>
        <begin position="60"/>
        <end position="72"/>
    </location>
</feature>
<comment type="caution">
    <text evidence="3">The sequence shown here is derived from an EMBL/GenBank/DDBJ whole genome shotgun (WGS) entry which is preliminary data.</text>
</comment>
<reference evidence="3 4" key="1">
    <citation type="submission" date="2019-05" db="EMBL/GenBank/DDBJ databases">
        <title>Emergence of the Ug99 lineage of the wheat stem rust pathogen through somatic hybridization.</title>
        <authorList>
            <person name="Li F."/>
            <person name="Upadhyaya N.M."/>
            <person name="Sperschneider J."/>
            <person name="Matny O."/>
            <person name="Nguyen-Phuc H."/>
            <person name="Mago R."/>
            <person name="Raley C."/>
            <person name="Miller M.E."/>
            <person name="Silverstein K.A.T."/>
            <person name="Henningsen E."/>
            <person name="Hirsch C.D."/>
            <person name="Visser B."/>
            <person name="Pretorius Z.A."/>
            <person name="Steffenson B.J."/>
            <person name="Schwessinger B."/>
            <person name="Dodds P.N."/>
            <person name="Figueroa M."/>
        </authorList>
    </citation>
    <scope>NUCLEOTIDE SEQUENCE [LARGE SCALE GENOMIC DNA]</scope>
    <source>
        <strain evidence="3 4">Ug99</strain>
    </source>
</reference>
<name>A0A5B0RVR5_PUCGR</name>
<feature type="chain" id="PRO_5023090078" evidence="2">
    <location>
        <begin position="19"/>
        <end position="188"/>
    </location>
</feature>
<feature type="signal peptide" evidence="2">
    <location>
        <begin position="1"/>
        <end position="18"/>
    </location>
</feature>
<dbReference type="AlphaFoldDB" id="A0A5B0RVR5"/>
<organism evidence="3 4">
    <name type="scientific">Puccinia graminis f. sp. tritici</name>
    <dbReference type="NCBI Taxonomy" id="56615"/>
    <lineage>
        <taxon>Eukaryota</taxon>
        <taxon>Fungi</taxon>
        <taxon>Dikarya</taxon>
        <taxon>Basidiomycota</taxon>
        <taxon>Pucciniomycotina</taxon>
        <taxon>Pucciniomycetes</taxon>
        <taxon>Pucciniales</taxon>
        <taxon>Pucciniaceae</taxon>
        <taxon>Puccinia</taxon>
    </lineage>
</organism>
<sequence>MKLSKIIVALCLLQGYRSMERVDEAAHTQRVAEQLIPLGTASKAGKSDQGGPAVRRKSQEVSSPGPQLVSDSNGDHAVINDIDDSSGLRPSDLESKGPKADSTAATSNHDQTMTHVSGADQEIGSRFAMPSDWRGMLRPRIQKIRQIVANSWPNIQIPEAQRWDAVTYICLFLIIPTHFLVRKMLSEM</sequence>
<evidence type="ECO:0000256" key="2">
    <source>
        <dbReference type="SAM" id="SignalP"/>
    </source>
</evidence>
<proteinExistence type="predicted"/>
<keyword evidence="2" id="KW-0732">Signal</keyword>
<evidence type="ECO:0000313" key="4">
    <source>
        <dbReference type="Proteomes" id="UP000325313"/>
    </source>
</evidence>
<evidence type="ECO:0000256" key="1">
    <source>
        <dbReference type="SAM" id="MobiDB-lite"/>
    </source>
</evidence>
<accession>A0A5B0RVR5</accession>
<evidence type="ECO:0000313" key="3">
    <source>
        <dbReference type="EMBL" id="KAA1129870.1"/>
    </source>
</evidence>
<dbReference type="EMBL" id="VDEP01000118">
    <property type="protein sequence ID" value="KAA1129870.1"/>
    <property type="molecule type" value="Genomic_DNA"/>
</dbReference>
<protein>
    <submittedName>
        <fullName evidence="3">Uncharacterized protein</fullName>
    </submittedName>
</protein>
<dbReference type="Proteomes" id="UP000325313">
    <property type="component" value="Unassembled WGS sequence"/>
</dbReference>